<dbReference type="GO" id="GO:0061621">
    <property type="term" value="P:canonical glycolysis"/>
    <property type="evidence" value="ECO:0007669"/>
    <property type="project" value="TreeGrafter"/>
</dbReference>
<comment type="activity regulation">
    <text evidence="15">Allosterically activated by ADP and other diphosphonucleosides, and allosterically inhibited by phosphoenolpyruvate.</text>
</comment>
<dbReference type="NCBIfam" id="NF002872">
    <property type="entry name" value="PRK03202.1"/>
    <property type="match status" value="1"/>
</dbReference>
<dbReference type="KEGG" id="fms:M1R53_04700"/>
<protein>
    <recommendedName>
        <fullName evidence="15">ATP-dependent 6-phosphofructokinase</fullName>
        <shortName evidence="15">ATP-PFK</shortName>
        <shortName evidence="15">Phosphofructokinase</shortName>
        <ecNumber evidence="15">2.7.1.11</ecNumber>
    </recommendedName>
    <alternativeName>
        <fullName evidence="15">Phosphohexokinase</fullName>
    </alternativeName>
</protein>
<evidence type="ECO:0000256" key="1">
    <source>
        <dbReference type="ARBA" id="ARBA00001946"/>
    </source>
</evidence>
<evidence type="ECO:0000256" key="6">
    <source>
        <dbReference type="ARBA" id="ARBA00022533"/>
    </source>
</evidence>
<dbReference type="NCBIfam" id="TIGR02482">
    <property type="entry name" value="PFKA_ATP"/>
    <property type="match status" value="1"/>
</dbReference>
<evidence type="ECO:0000256" key="4">
    <source>
        <dbReference type="ARBA" id="ARBA00004679"/>
    </source>
</evidence>
<feature type="binding site" description="in other chain" evidence="15">
    <location>
        <position position="211"/>
    </location>
    <ligand>
        <name>ADP</name>
        <dbReference type="ChEBI" id="CHEBI:456216"/>
        <note>allosteric activator; ligand shared between dimeric partners</note>
    </ligand>
</feature>
<evidence type="ECO:0000256" key="2">
    <source>
        <dbReference type="ARBA" id="ARBA00002659"/>
    </source>
</evidence>
<comment type="subcellular location">
    <subcellularLocation>
        <location evidence="3 15">Cytoplasm</location>
    </subcellularLocation>
</comment>
<keyword evidence="18" id="KW-1185">Reference proteome</keyword>
<evidence type="ECO:0000256" key="12">
    <source>
        <dbReference type="ARBA" id="ARBA00022842"/>
    </source>
</evidence>
<dbReference type="InterPro" id="IPR012828">
    <property type="entry name" value="PFKA_ATP_prok"/>
</dbReference>
<evidence type="ECO:0000256" key="7">
    <source>
        <dbReference type="ARBA" id="ARBA00022679"/>
    </source>
</evidence>
<feature type="binding site" description="in other chain" evidence="15">
    <location>
        <begin position="169"/>
        <end position="171"/>
    </location>
    <ligand>
        <name>substrate</name>
        <note>ligand shared between dimeric partners</note>
    </ligand>
</feature>
<feature type="active site" description="Proton acceptor" evidence="15">
    <location>
        <position position="127"/>
    </location>
</feature>
<dbReference type="AlphaFoldDB" id="A0A9E7DIE5"/>
<evidence type="ECO:0000259" key="16">
    <source>
        <dbReference type="Pfam" id="PF00365"/>
    </source>
</evidence>
<dbReference type="GO" id="GO:0030388">
    <property type="term" value="P:fructose 1,6-bisphosphate metabolic process"/>
    <property type="evidence" value="ECO:0007669"/>
    <property type="project" value="TreeGrafter"/>
</dbReference>
<dbReference type="GO" id="GO:0042802">
    <property type="term" value="F:identical protein binding"/>
    <property type="evidence" value="ECO:0007669"/>
    <property type="project" value="TreeGrafter"/>
</dbReference>
<dbReference type="InterPro" id="IPR000023">
    <property type="entry name" value="Phosphofructokinase_dom"/>
</dbReference>
<reference evidence="17" key="1">
    <citation type="submission" date="2022-04" db="EMBL/GenBank/DDBJ databases">
        <title>Complete genome sequences of Ezakiella coagulans and Fenollaria massiliensis.</title>
        <authorList>
            <person name="France M.T."/>
            <person name="Clifford J."/>
            <person name="Narina S."/>
            <person name="Rutt L."/>
            <person name="Ravel J."/>
        </authorList>
    </citation>
    <scope>NUCLEOTIDE SEQUENCE</scope>
    <source>
        <strain evidence="17">C0061C2</strain>
    </source>
</reference>
<comment type="similarity">
    <text evidence="15">Belongs to the phosphofructokinase type A (PFKA) family. ATP-dependent PFK group I subfamily. Prokaryotic clade 'B1' sub-subfamily.</text>
</comment>
<feature type="binding site" description="in other chain" evidence="15">
    <location>
        <begin position="249"/>
        <end position="252"/>
    </location>
    <ligand>
        <name>substrate</name>
        <note>ligand shared between dimeric partners</note>
    </ligand>
</feature>
<name>A0A9E7DIE5_9FIRM</name>
<dbReference type="GO" id="GO:0070095">
    <property type="term" value="F:fructose-6-phosphate binding"/>
    <property type="evidence" value="ECO:0007669"/>
    <property type="project" value="TreeGrafter"/>
</dbReference>
<feature type="binding site" evidence="15">
    <location>
        <begin position="102"/>
        <end position="105"/>
    </location>
    <ligand>
        <name>ATP</name>
        <dbReference type="ChEBI" id="CHEBI:30616"/>
    </ligand>
</feature>
<dbReference type="InterPro" id="IPR035966">
    <property type="entry name" value="PKF_sf"/>
</dbReference>
<dbReference type="GO" id="GO:0003872">
    <property type="term" value="F:6-phosphofructokinase activity"/>
    <property type="evidence" value="ECO:0007669"/>
    <property type="project" value="UniProtKB-UniRule"/>
</dbReference>
<comment type="cofactor">
    <cofactor evidence="1 15">
        <name>Mg(2+)</name>
        <dbReference type="ChEBI" id="CHEBI:18420"/>
    </cofactor>
</comment>
<dbReference type="Pfam" id="PF00365">
    <property type="entry name" value="PFK"/>
    <property type="match status" value="1"/>
</dbReference>
<feature type="binding site" description="in other chain" evidence="15">
    <location>
        <begin position="213"/>
        <end position="215"/>
    </location>
    <ligand>
        <name>ADP</name>
        <dbReference type="ChEBI" id="CHEBI:456216"/>
        <note>allosteric activator; ligand shared between dimeric partners</note>
    </ligand>
</feature>
<dbReference type="HAMAP" id="MF_00339">
    <property type="entry name" value="Phosphofructokinase_I_B1"/>
    <property type="match status" value="1"/>
</dbReference>
<evidence type="ECO:0000256" key="10">
    <source>
        <dbReference type="ARBA" id="ARBA00022777"/>
    </source>
</evidence>
<feature type="binding site" evidence="15">
    <location>
        <position position="162"/>
    </location>
    <ligand>
        <name>substrate</name>
        <note>ligand shared between dimeric partners</note>
    </ligand>
</feature>
<feature type="binding site" description="in other chain" evidence="15">
    <location>
        <begin position="185"/>
        <end position="187"/>
    </location>
    <ligand>
        <name>ADP</name>
        <dbReference type="ChEBI" id="CHEBI:456216"/>
        <note>allosteric activator; ligand shared between dimeric partners</note>
    </ligand>
</feature>
<keyword evidence="5 15" id="KW-0963">Cytoplasm</keyword>
<comment type="caution">
    <text evidence="15">Lacks conserved residue(s) required for the propagation of feature annotation.</text>
</comment>
<evidence type="ECO:0000313" key="18">
    <source>
        <dbReference type="Proteomes" id="UP000831151"/>
    </source>
</evidence>
<organism evidence="17 18">
    <name type="scientific">Fenollaria massiliensis</name>
    <dbReference type="NCBI Taxonomy" id="938288"/>
    <lineage>
        <taxon>Bacteria</taxon>
        <taxon>Bacillati</taxon>
        <taxon>Bacillota</taxon>
        <taxon>Clostridia</taxon>
        <taxon>Eubacteriales</taxon>
        <taxon>Fenollaria</taxon>
    </lineage>
</organism>
<dbReference type="PANTHER" id="PTHR13697:SF4">
    <property type="entry name" value="ATP-DEPENDENT 6-PHOSPHOFRUCTOKINASE"/>
    <property type="match status" value="1"/>
</dbReference>
<keyword evidence="7 15" id="KW-0808">Transferase</keyword>
<feature type="binding site" evidence="15">
    <location>
        <position position="243"/>
    </location>
    <ligand>
        <name>substrate</name>
        <note>ligand shared between dimeric partners</note>
    </ligand>
</feature>
<dbReference type="Proteomes" id="UP000831151">
    <property type="component" value="Chromosome"/>
</dbReference>
<comment type="subunit">
    <text evidence="15">Homotetramer.</text>
</comment>
<dbReference type="InterPro" id="IPR012003">
    <property type="entry name" value="ATP_PFK_prok-type"/>
</dbReference>
<gene>
    <name evidence="15 17" type="primary">pfkA</name>
    <name evidence="17" type="ORF">M1R53_04700</name>
</gene>
<feature type="binding site" evidence="15">
    <location>
        <begin position="72"/>
        <end position="73"/>
    </location>
    <ligand>
        <name>ATP</name>
        <dbReference type="ChEBI" id="CHEBI:30616"/>
    </ligand>
</feature>
<evidence type="ECO:0000313" key="17">
    <source>
        <dbReference type="EMBL" id="UQK58543.1"/>
    </source>
</evidence>
<keyword evidence="8 15" id="KW-0479">Metal-binding</keyword>
<dbReference type="InterPro" id="IPR022953">
    <property type="entry name" value="ATP_PFK"/>
</dbReference>
<dbReference type="EC" id="2.7.1.11" evidence="15"/>
<keyword evidence="11 15" id="KW-0067">ATP-binding</keyword>
<feature type="binding site" description="in other chain" evidence="15">
    <location>
        <position position="222"/>
    </location>
    <ligand>
        <name>substrate</name>
        <note>ligand shared between dimeric partners</note>
    </ligand>
</feature>
<dbReference type="SUPFAM" id="SSF53784">
    <property type="entry name" value="Phosphofructokinase"/>
    <property type="match status" value="1"/>
</dbReference>
<keyword evidence="10 15" id="KW-0418">Kinase</keyword>
<dbReference type="GO" id="GO:0048029">
    <property type="term" value="F:monosaccharide binding"/>
    <property type="evidence" value="ECO:0007669"/>
    <property type="project" value="TreeGrafter"/>
</dbReference>
<evidence type="ECO:0000256" key="14">
    <source>
        <dbReference type="ARBA" id="ARBA00048070"/>
    </source>
</evidence>
<evidence type="ECO:0000256" key="9">
    <source>
        <dbReference type="ARBA" id="ARBA00022741"/>
    </source>
</evidence>
<comment type="catalytic activity">
    <reaction evidence="14 15">
        <text>beta-D-fructose 6-phosphate + ATP = beta-D-fructose 1,6-bisphosphate + ADP + H(+)</text>
        <dbReference type="Rhea" id="RHEA:16109"/>
        <dbReference type="ChEBI" id="CHEBI:15378"/>
        <dbReference type="ChEBI" id="CHEBI:30616"/>
        <dbReference type="ChEBI" id="CHEBI:32966"/>
        <dbReference type="ChEBI" id="CHEBI:57634"/>
        <dbReference type="ChEBI" id="CHEBI:456216"/>
        <dbReference type="EC" id="2.7.1.11"/>
    </reaction>
</comment>
<dbReference type="PIRSF" id="PIRSF000532">
    <property type="entry name" value="ATP_PFK_prok"/>
    <property type="match status" value="1"/>
</dbReference>
<dbReference type="GO" id="GO:0006002">
    <property type="term" value="P:fructose 6-phosphate metabolic process"/>
    <property type="evidence" value="ECO:0007669"/>
    <property type="project" value="UniProtKB-UniRule"/>
</dbReference>
<feature type="binding site" description="in other chain" evidence="15">
    <location>
        <position position="154"/>
    </location>
    <ligand>
        <name>ADP</name>
        <dbReference type="ChEBI" id="CHEBI:456216"/>
        <note>allosteric activator; ligand shared between dimeric partners</note>
    </ligand>
</feature>
<keyword evidence="9 15" id="KW-0547">Nucleotide-binding</keyword>
<evidence type="ECO:0000256" key="3">
    <source>
        <dbReference type="ARBA" id="ARBA00004496"/>
    </source>
</evidence>
<evidence type="ECO:0000256" key="5">
    <source>
        <dbReference type="ARBA" id="ARBA00022490"/>
    </source>
</evidence>
<evidence type="ECO:0000256" key="15">
    <source>
        <dbReference type="HAMAP-Rule" id="MF_00339"/>
    </source>
</evidence>
<dbReference type="Gene3D" id="3.40.50.450">
    <property type="match status" value="1"/>
</dbReference>
<keyword evidence="6 15" id="KW-0021">Allosteric enzyme</keyword>
<comment type="pathway">
    <text evidence="4 15">Carbohydrate degradation; glycolysis; D-glyceraldehyde 3-phosphate and glycerone phosphate from D-glucose: step 3/4.</text>
</comment>
<dbReference type="RefSeq" id="WP_249242153.1">
    <property type="nucleotide sequence ID" value="NZ_CP096649.1"/>
</dbReference>
<evidence type="ECO:0000256" key="8">
    <source>
        <dbReference type="ARBA" id="ARBA00022723"/>
    </source>
</evidence>
<accession>A0A9E7DIE5</accession>
<evidence type="ECO:0000256" key="13">
    <source>
        <dbReference type="ARBA" id="ARBA00023152"/>
    </source>
</evidence>
<proteinExistence type="inferred from homology"/>
<dbReference type="EMBL" id="CP096649">
    <property type="protein sequence ID" value="UQK58543.1"/>
    <property type="molecule type" value="Genomic_DNA"/>
</dbReference>
<feature type="binding site" description="in other chain" evidence="15">
    <location>
        <begin position="125"/>
        <end position="127"/>
    </location>
    <ligand>
        <name>substrate</name>
        <note>ligand shared between dimeric partners</note>
    </ligand>
</feature>
<sequence>MKTIAILTSGGDAPGMNAVIRSVVRTAIYNDLKVLAIKEGYNGLIKGDIETMTLSSVADIIHRGGTILRTARSEEFMTEEGMTQALDVIKKFKIDAIVVLGGDGTFRGARELAKRGIKVIGIPCTIDNDLGYTDYTIGFLTAVETAVSAISKLRDTSESHGRAIVLQVMGRNCGDIALYSGIAGGAESIVVPEVKLDIDAIINKIKNGKKRGKKHHIIVAAEGALDAYELEKIIEEKGGIETRVTVLGYVQRGGVPTVQDRILASDFGYDAVNLLISGKSGLVLGYKNGKIIELDIDEALEAKKEFNKDLLNMVDILSI</sequence>
<keyword evidence="12 15" id="KW-0460">Magnesium</keyword>
<feature type="binding site" evidence="15">
    <location>
        <position position="11"/>
    </location>
    <ligand>
        <name>ATP</name>
        <dbReference type="ChEBI" id="CHEBI:30616"/>
    </ligand>
</feature>
<dbReference type="GO" id="GO:0005524">
    <property type="term" value="F:ATP binding"/>
    <property type="evidence" value="ECO:0007669"/>
    <property type="project" value="UniProtKB-UniRule"/>
</dbReference>
<feature type="binding site" evidence="15">
    <location>
        <position position="103"/>
    </location>
    <ligand>
        <name>Mg(2+)</name>
        <dbReference type="ChEBI" id="CHEBI:18420"/>
        <note>catalytic</note>
    </ligand>
</feature>
<keyword evidence="13 15" id="KW-0324">Glycolysis</keyword>
<evidence type="ECO:0000256" key="11">
    <source>
        <dbReference type="ARBA" id="ARBA00022840"/>
    </source>
</evidence>
<feature type="domain" description="Phosphofructokinase" evidence="16">
    <location>
        <begin position="4"/>
        <end position="275"/>
    </location>
</feature>
<dbReference type="FunFam" id="3.40.50.450:FF:000001">
    <property type="entry name" value="ATP-dependent 6-phosphofructokinase"/>
    <property type="match status" value="1"/>
</dbReference>
<feature type="binding site" evidence="15">
    <location>
        <begin position="21"/>
        <end position="25"/>
    </location>
    <ligand>
        <name>ADP</name>
        <dbReference type="ChEBI" id="CHEBI:456216"/>
        <note>allosteric activator; ligand shared between dimeric partners</note>
    </ligand>
</feature>
<dbReference type="PANTHER" id="PTHR13697">
    <property type="entry name" value="PHOSPHOFRUCTOKINASE"/>
    <property type="match status" value="1"/>
</dbReference>
<dbReference type="PRINTS" id="PR00476">
    <property type="entry name" value="PHFRCTKINASE"/>
</dbReference>
<dbReference type="FunFam" id="3.40.50.460:FF:000002">
    <property type="entry name" value="ATP-dependent 6-phosphofructokinase"/>
    <property type="match status" value="1"/>
</dbReference>
<dbReference type="Gene3D" id="3.40.50.460">
    <property type="entry name" value="Phosphofructokinase domain"/>
    <property type="match status" value="1"/>
</dbReference>
<dbReference type="GO" id="GO:0016208">
    <property type="term" value="F:AMP binding"/>
    <property type="evidence" value="ECO:0007669"/>
    <property type="project" value="TreeGrafter"/>
</dbReference>
<dbReference type="GO" id="GO:0005945">
    <property type="term" value="C:6-phosphofructokinase complex"/>
    <property type="evidence" value="ECO:0007669"/>
    <property type="project" value="TreeGrafter"/>
</dbReference>
<dbReference type="GO" id="GO:0046872">
    <property type="term" value="F:metal ion binding"/>
    <property type="evidence" value="ECO:0007669"/>
    <property type="project" value="UniProtKB-KW"/>
</dbReference>
<comment type="function">
    <text evidence="2 15">Catalyzes the phosphorylation of D-fructose 6-phosphate to fructose 1,6-bisphosphate by ATP, the first committing step of glycolysis.</text>
</comment>